<evidence type="ECO:0000256" key="6">
    <source>
        <dbReference type="ARBA" id="ARBA00022833"/>
    </source>
</evidence>
<keyword evidence="6" id="KW-0862">Zinc</keyword>
<evidence type="ECO:0000256" key="1">
    <source>
        <dbReference type="ARBA" id="ARBA00004123"/>
    </source>
</evidence>
<comment type="similarity">
    <text evidence="2">Belongs to the acetyltransferase family. ECO subfamily.</text>
</comment>
<feature type="domain" description="N-acetyltransferase ESCO zinc-finger" evidence="11">
    <location>
        <begin position="144"/>
        <end position="183"/>
    </location>
</feature>
<dbReference type="AlphaFoldDB" id="A0A2U1J5F8"/>
<comment type="caution">
    <text evidence="13">The sequence shown here is derived from an EMBL/GenBank/DDBJ whole genome shotgun (WGS) entry which is preliminary data.</text>
</comment>
<evidence type="ECO:0000256" key="5">
    <source>
        <dbReference type="ARBA" id="ARBA00022771"/>
    </source>
</evidence>
<evidence type="ECO:0000256" key="9">
    <source>
        <dbReference type="ARBA" id="ARBA00023315"/>
    </source>
</evidence>
<dbReference type="GO" id="GO:0008270">
    <property type="term" value="F:zinc ion binding"/>
    <property type="evidence" value="ECO:0007669"/>
    <property type="project" value="UniProtKB-KW"/>
</dbReference>
<protein>
    <recommendedName>
        <fullName evidence="15">N-acetyltransferase ECO1</fullName>
    </recommendedName>
</protein>
<evidence type="ECO:0000256" key="2">
    <source>
        <dbReference type="ARBA" id="ARBA00005816"/>
    </source>
</evidence>
<dbReference type="InterPro" id="IPR016181">
    <property type="entry name" value="Acyl_CoA_acyltransferase"/>
</dbReference>
<keyword evidence="3" id="KW-0808">Transferase</keyword>
<dbReference type="Pfam" id="PF13880">
    <property type="entry name" value="Acetyltransf_13"/>
    <property type="match status" value="1"/>
</dbReference>
<dbReference type="InterPro" id="IPR028005">
    <property type="entry name" value="AcTrfase_ESCO_Znf_dom"/>
</dbReference>
<dbReference type="Pfam" id="PF13878">
    <property type="entry name" value="zf-C2H2_3"/>
    <property type="match status" value="1"/>
</dbReference>
<keyword evidence="4" id="KW-0479">Metal-binding</keyword>
<dbReference type="Proteomes" id="UP000245591">
    <property type="component" value="Unassembled WGS sequence"/>
</dbReference>
<dbReference type="PANTHER" id="PTHR45884">
    <property type="entry name" value="N-ACETYLTRANSFERASE ECO"/>
    <property type="match status" value="1"/>
</dbReference>
<dbReference type="CDD" id="cd04301">
    <property type="entry name" value="NAT_SF"/>
    <property type="match status" value="1"/>
</dbReference>
<evidence type="ECO:0000259" key="12">
    <source>
        <dbReference type="Pfam" id="PF13880"/>
    </source>
</evidence>
<keyword evidence="14" id="KW-1185">Reference proteome</keyword>
<evidence type="ECO:0000256" key="7">
    <source>
        <dbReference type="ARBA" id="ARBA00023242"/>
    </source>
</evidence>
<evidence type="ECO:0000256" key="4">
    <source>
        <dbReference type="ARBA" id="ARBA00022723"/>
    </source>
</evidence>
<feature type="domain" description="N-acetyltransferase ESCO acetyl-transferase" evidence="12">
    <location>
        <begin position="323"/>
        <end position="379"/>
    </location>
</feature>
<dbReference type="InterPro" id="IPR028009">
    <property type="entry name" value="ESCO_Acetyltransf_dom"/>
</dbReference>
<evidence type="ECO:0008006" key="15">
    <source>
        <dbReference type="Google" id="ProtNLM"/>
    </source>
</evidence>
<evidence type="ECO:0000313" key="13">
    <source>
        <dbReference type="EMBL" id="PWA00316.1"/>
    </source>
</evidence>
<evidence type="ECO:0000313" key="14">
    <source>
        <dbReference type="Proteomes" id="UP000245591"/>
    </source>
</evidence>
<comment type="subcellular location">
    <subcellularLocation>
        <location evidence="1">Nucleus</location>
    </subcellularLocation>
</comment>
<reference evidence="13 14" key="1">
    <citation type="journal article" date="2018" name="MBio">
        <title>Comparative Genomics Reveals the Core Gene Toolbox for the Fungus-Insect Symbiosis.</title>
        <authorList>
            <person name="Wang Y."/>
            <person name="Stata M."/>
            <person name="Wang W."/>
            <person name="Stajich J.E."/>
            <person name="White M.M."/>
            <person name="Moncalvo J.M."/>
        </authorList>
    </citation>
    <scope>NUCLEOTIDE SEQUENCE [LARGE SCALE GENOMIC DNA]</scope>
    <source>
        <strain evidence="13 14">AUS-126-30</strain>
    </source>
</reference>
<evidence type="ECO:0000256" key="3">
    <source>
        <dbReference type="ARBA" id="ARBA00022679"/>
    </source>
</evidence>
<dbReference type="GO" id="GO:0007064">
    <property type="term" value="P:mitotic sister chromatid cohesion"/>
    <property type="evidence" value="ECO:0007669"/>
    <property type="project" value="TreeGrafter"/>
</dbReference>
<dbReference type="GO" id="GO:0005634">
    <property type="term" value="C:nucleus"/>
    <property type="evidence" value="ECO:0007669"/>
    <property type="project" value="UniProtKB-SubCell"/>
</dbReference>
<keyword evidence="7" id="KW-0539">Nucleus</keyword>
<organism evidence="13 14">
    <name type="scientific">Smittium angustum</name>
    <dbReference type="NCBI Taxonomy" id="133377"/>
    <lineage>
        <taxon>Eukaryota</taxon>
        <taxon>Fungi</taxon>
        <taxon>Fungi incertae sedis</taxon>
        <taxon>Zoopagomycota</taxon>
        <taxon>Kickxellomycotina</taxon>
        <taxon>Harpellomycetes</taxon>
        <taxon>Harpellales</taxon>
        <taxon>Legeriomycetaceae</taxon>
        <taxon>Smittium</taxon>
    </lineage>
</organism>
<proteinExistence type="inferred from homology"/>
<evidence type="ECO:0000256" key="8">
    <source>
        <dbReference type="ARBA" id="ARBA00023306"/>
    </source>
</evidence>
<accession>A0A2U1J5F8</accession>
<sequence>MLTSSNKKATKTYGKAKRNENLILPNDREQDSKITQLNEHKRDKIIDSEQNLLENNVSNERLFHTNSIDDDSKKNFFKLFNYKTENQEPLLDFQSIDIIKQKKVLGTNSIFNNQLGSKRVRSSDFSINLFNRNEKKSKENNTKQTQLKFSIKSQILHTCIECKMKFQKGNLEDEAIHKKFHKNWISSNKNIIRWPTYSSTINTKDEPAKNIIEIKDIPLQSYDKLILVKSGCKENLLKKALCVLNLVNTELNAVKHTLSDLKVSERATRHVVGCVLTEKIDTDANIYIKSKEHMEKADFDSETKNNSFNNMNITESSIINKKPICGISRIWVAKTERRQGIGRLLINAVRKHFIYGTVLEPENIAFSQTTSKGNILALSTSKFGWYYIYQEQ</sequence>
<evidence type="ECO:0000256" key="10">
    <source>
        <dbReference type="SAM" id="MobiDB-lite"/>
    </source>
</evidence>
<feature type="region of interest" description="Disordered" evidence="10">
    <location>
        <begin position="1"/>
        <end position="30"/>
    </location>
</feature>
<name>A0A2U1J5F8_SMIAN</name>
<gene>
    <name evidence="13" type="ORF">BB558_003627</name>
</gene>
<dbReference type="GO" id="GO:0061733">
    <property type="term" value="F:protein-lysine-acetyltransferase activity"/>
    <property type="evidence" value="ECO:0007669"/>
    <property type="project" value="TreeGrafter"/>
</dbReference>
<evidence type="ECO:0000259" key="11">
    <source>
        <dbReference type="Pfam" id="PF13878"/>
    </source>
</evidence>
<dbReference type="SUPFAM" id="SSF55729">
    <property type="entry name" value="Acyl-CoA N-acyltransferases (Nat)"/>
    <property type="match status" value="1"/>
</dbReference>
<dbReference type="EMBL" id="MBFU01000341">
    <property type="protein sequence ID" value="PWA00316.1"/>
    <property type="molecule type" value="Genomic_DNA"/>
</dbReference>
<dbReference type="PANTHER" id="PTHR45884:SF2">
    <property type="entry name" value="N-ACETYLTRANSFERASE ECO"/>
    <property type="match status" value="1"/>
</dbReference>
<dbReference type="GO" id="GO:0000785">
    <property type="term" value="C:chromatin"/>
    <property type="evidence" value="ECO:0007669"/>
    <property type="project" value="TreeGrafter"/>
</dbReference>
<keyword evidence="8" id="KW-0131">Cell cycle</keyword>
<keyword evidence="5" id="KW-0863">Zinc-finger</keyword>
<keyword evidence="9" id="KW-0012">Acyltransferase</keyword>